<keyword evidence="2" id="KW-1185">Reference proteome</keyword>
<accession>A0AAE7WSS8</accession>
<protein>
    <submittedName>
        <fullName evidence="1">Uncharacterized protein</fullName>
    </submittedName>
</protein>
<dbReference type="EMBL" id="MZ475896">
    <property type="protein sequence ID" value="QYW04694.1"/>
    <property type="molecule type" value="Genomic_DNA"/>
</dbReference>
<evidence type="ECO:0000313" key="2">
    <source>
        <dbReference type="Proteomes" id="UP000827609"/>
    </source>
</evidence>
<proteinExistence type="predicted"/>
<sequence>MEHKVVVRILGPVGSGKSSVYAKLVKGLTDTGAIIKHADEQAWNMLNNSGEVTSADTVLDEFRTEVTFEEVVIRDDYTKSKNQIMQFFAYSHLPPNLQAISKPIALLAQEMDQNLPDGAEKAAGLRKLLEAKDCLVRALVAK</sequence>
<organism evidence="1 2">
    <name type="scientific">Erwinia phage pEa_SNUABM_7</name>
    <dbReference type="NCBI Taxonomy" id="2866695"/>
    <lineage>
        <taxon>Viruses</taxon>
        <taxon>Duplodnaviria</taxon>
        <taxon>Heunggongvirae</taxon>
        <taxon>Uroviricota</taxon>
        <taxon>Caudoviricetes</taxon>
        <taxon>Snuvirus</taxon>
        <taxon>Snuvirus SNUABM7</taxon>
    </lineage>
</organism>
<evidence type="ECO:0000313" key="1">
    <source>
        <dbReference type="EMBL" id="QYW04694.1"/>
    </source>
</evidence>
<gene>
    <name evidence="1" type="ORF">pEaSNUABM7_00026</name>
</gene>
<reference evidence="1" key="1">
    <citation type="submission" date="2021-06" db="EMBL/GenBank/DDBJ databases">
        <title>Complete genome sequence of Erwinia phage pEa_SNUABM_7.</title>
        <authorList>
            <person name="Kim S.G."/>
            <person name="Park S.C."/>
        </authorList>
    </citation>
    <scope>NUCLEOTIDE SEQUENCE</scope>
</reference>
<dbReference type="Proteomes" id="UP000827609">
    <property type="component" value="Segment"/>
</dbReference>
<name>A0AAE7WSS8_9CAUD</name>